<dbReference type="SMART" id="SM00184">
    <property type="entry name" value="RING"/>
    <property type="match status" value="2"/>
</dbReference>
<dbReference type="SUPFAM" id="SSF55729">
    <property type="entry name" value="Acyl-CoA N-acyltransferases (Nat)"/>
    <property type="match status" value="1"/>
</dbReference>
<evidence type="ECO:0000256" key="7">
    <source>
        <dbReference type="SAM" id="MobiDB-lite"/>
    </source>
</evidence>
<dbReference type="Pfam" id="PF00628">
    <property type="entry name" value="PHD"/>
    <property type="match status" value="1"/>
</dbReference>
<organism evidence="10 11">
    <name type="scientific">Quillaja saponaria</name>
    <name type="common">Soap bark tree</name>
    <dbReference type="NCBI Taxonomy" id="32244"/>
    <lineage>
        <taxon>Eukaryota</taxon>
        <taxon>Viridiplantae</taxon>
        <taxon>Streptophyta</taxon>
        <taxon>Embryophyta</taxon>
        <taxon>Tracheophyta</taxon>
        <taxon>Spermatophyta</taxon>
        <taxon>Magnoliopsida</taxon>
        <taxon>eudicotyledons</taxon>
        <taxon>Gunneridae</taxon>
        <taxon>Pentapetalae</taxon>
        <taxon>rosids</taxon>
        <taxon>fabids</taxon>
        <taxon>Fabales</taxon>
        <taxon>Quillajaceae</taxon>
        <taxon>Quillaja</taxon>
    </lineage>
</organism>
<proteinExistence type="predicted"/>
<evidence type="ECO:0000256" key="4">
    <source>
        <dbReference type="ARBA" id="ARBA00022833"/>
    </source>
</evidence>
<dbReference type="CDD" id="cd15532">
    <property type="entry name" value="PHD2_CHD_II"/>
    <property type="match status" value="1"/>
</dbReference>
<dbReference type="GO" id="GO:0016747">
    <property type="term" value="F:acyltransferase activity, transferring groups other than amino-acyl groups"/>
    <property type="evidence" value="ECO:0007669"/>
    <property type="project" value="InterPro"/>
</dbReference>
<feature type="region of interest" description="Disordered" evidence="7">
    <location>
        <begin position="243"/>
        <end position="331"/>
    </location>
</feature>
<protein>
    <submittedName>
        <fullName evidence="10">Increased DNA methylation 1-like</fullName>
    </submittedName>
</protein>
<evidence type="ECO:0000256" key="3">
    <source>
        <dbReference type="ARBA" id="ARBA00022771"/>
    </source>
</evidence>
<reference evidence="10" key="1">
    <citation type="journal article" date="2023" name="Science">
        <title>Elucidation of the pathway for biosynthesis of saponin adjuvants from the soapbark tree.</title>
        <authorList>
            <person name="Reed J."/>
            <person name="Orme A."/>
            <person name="El-Demerdash A."/>
            <person name="Owen C."/>
            <person name="Martin L.B.B."/>
            <person name="Misra R.C."/>
            <person name="Kikuchi S."/>
            <person name="Rejzek M."/>
            <person name="Martin A.C."/>
            <person name="Harkess A."/>
            <person name="Leebens-Mack J."/>
            <person name="Louveau T."/>
            <person name="Stephenson M.J."/>
            <person name="Osbourn A."/>
        </authorList>
    </citation>
    <scope>NUCLEOTIDE SEQUENCE</scope>
    <source>
        <strain evidence="10">S10</strain>
    </source>
</reference>
<keyword evidence="3 6" id="KW-0863">Zinc-finger</keyword>
<dbReference type="InterPro" id="IPR032308">
    <property type="entry name" value="TDBD"/>
</dbReference>
<dbReference type="Proteomes" id="UP001163823">
    <property type="component" value="Chromosome 6"/>
</dbReference>
<dbReference type="PANTHER" id="PTHR46309">
    <property type="entry name" value="PHD FINGER PROTEIN 12"/>
    <property type="match status" value="1"/>
</dbReference>
<evidence type="ECO:0000313" key="10">
    <source>
        <dbReference type="EMBL" id="KAJ7966530.1"/>
    </source>
</evidence>
<keyword evidence="11" id="KW-1185">Reference proteome</keyword>
<comment type="subcellular location">
    <subcellularLocation>
        <location evidence="1">Nucleus</location>
    </subcellularLocation>
</comment>
<dbReference type="InterPro" id="IPR054292">
    <property type="entry name" value="DUF7028"/>
</dbReference>
<dbReference type="Gene3D" id="3.40.630.30">
    <property type="match status" value="1"/>
</dbReference>
<accession>A0AAD7LY84</accession>
<sequence length="771" mass="86981">MATRSNHSSALVPVLPDFCAEAITEYSRANKKSRSLRFRAKKHLLYLGWKIEPMEVSNGSSQFRYIPPNKSKTLYSLQGICQDLSNQTLSVPRPQEDHQLLVEQAMEEGGNPKPCRSVSERDIVFIEPEYCPQAVVVWYNIDSDGGYKRRNLRKSDLALKAKKHLAAMGWVFWLADKKGKLELRYGSPSGKCFYSLKTACKSCMDEGSVPCESIASNSEPSVKEINNVSQEIEVGSATPVSYSGRVIPSGRGKKRKNDSPQVLSSMDAPSLVRSDEKLDQSASIKPPKLKKGKVTLDMKKLRARKRGSQPQRVLKSSKRVRQKDEAINSGTLQQRNPRTILSWLIDNKVVLAREKVHYGEGKDSGSLCKKGRLFRDGIKCDCCSKVLSLTRFEAHAGSTKRRPAANIFLEDGRSLLDCQREALENKDMKSFTGKRGVMKENLVLEENDYICTVCHYGGELILCDGCPSSFHETCIGLEDVPDGDWFCPSCCCKICNQGKIKEQSPDDMEGEVLTCDQCEHKYHFGCLRGRGYSRPRCSPKENWFCSIKCESIFLGLQKLIGKTIPMGEKNLTWTLMKTEKSLNCETDTSQLEFRMQIDSKLNLALSVMHECFEPSIEPHTGKDLVEDVIFSRGSELTRLNFRGFYTVLLERDEELITVATVRIHGDKAAEVPLVATRFQFRRSGMCRILMNVLEKKLMELGVERMTLPAVPGVVNTWINSFGFRRMTEFERLQFIDYNFLDFQDTIMCQKLLSINSSAESIGEPCTAQAQS</sequence>
<keyword evidence="5" id="KW-0539">Nucleus</keyword>
<dbReference type="InterPro" id="IPR000182">
    <property type="entry name" value="GNAT_dom"/>
</dbReference>
<comment type="caution">
    <text evidence="10">The sequence shown here is derived from an EMBL/GenBank/DDBJ whole genome shotgun (WGS) entry which is preliminary data.</text>
</comment>
<dbReference type="InterPro" id="IPR013083">
    <property type="entry name" value="Znf_RING/FYVE/PHD"/>
</dbReference>
<dbReference type="Pfam" id="PF22970">
    <property type="entry name" value="DUF7028"/>
    <property type="match status" value="2"/>
</dbReference>
<dbReference type="AlphaFoldDB" id="A0AAD7LY84"/>
<dbReference type="InterPro" id="IPR016181">
    <property type="entry name" value="Acyl_CoA_acyltransferase"/>
</dbReference>
<dbReference type="GO" id="GO:0005634">
    <property type="term" value="C:nucleus"/>
    <property type="evidence" value="ECO:0007669"/>
    <property type="project" value="UniProtKB-SubCell"/>
</dbReference>
<dbReference type="PROSITE" id="PS50016">
    <property type="entry name" value="ZF_PHD_2"/>
    <property type="match status" value="1"/>
</dbReference>
<dbReference type="InterPro" id="IPR001841">
    <property type="entry name" value="Znf_RING"/>
</dbReference>
<evidence type="ECO:0000256" key="2">
    <source>
        <dbReference type="ARBA" id="ARBA00022723"/>
    </source>
</evidence>
<dbReference type="InterPro" id="IPR001965">
    <property type="entry name" value="Znf_PHD"/>
</dbReference>
<dbReference type="InterPro" id="IPR042163">
    <property type="entry name" value="PHF12"/>
</dbReference>
<dbReference type="EMBL" id="JARAOO010000006">
    <property type="protein sequence ID" value="KAJ7966530.1"/>
    <property type="molecule type" value="Genomic_DNA"/>
</dbReference>
<dbReference type="CDD" id="cd04301">
    <property type="entry name" value="NAT_SF"/>
    <property type="match status" value="1"/>
</dbReference>
<evidence type="ECO:0000256" key="1">
    <source>
        <dbReference type="ARBA" id="ARBA00004123"/>
    </source>
</evidence>
<evidence type="ECO:0000259" key="8">
    <source>
        <dbReference type="PROSITE" id="PS50016"/>
    </source>
</evidence>
<dbReference type="Pfam" id="PF23209">
    <property type="entry name" value="IDM1_C"/>
    <property type="match status" value="1"/>
</dbReference>
<dbReference type="Pfam" id="PF16135">
    <property type="entry name" value="TDBD"/>
    <property type="match status" value="1"/>
</dbReference>
<dbReference type="GO" id="GO:0003714">
    <property type="term" value="F:transcription corepressor activity"/>
    <property type="evidence" value="ECO:0007669"/>
    <property type="project" value="InterPro"/>
</dbReference>
<evidence type="ECO:0000256" key="5">
    <source>
        <dbReference type="ARBA" id="ARBA00023242"/>
    </source>
</evidence>
<dbReference type="SUPFAM" id="SSF57903">
    <property type="entry name" value="FYVE/PHD zinc finger"/>
    <property type="match status" value="1"/>
</dbReference>
<dbReference type="InterPro" id="IPR056511">
    <property type="entry name" value="IDM1_C"/>
</dbReference>
<dbReference type="InterPro" id="IPR011011">
    <property type="entry name" value="Znf_FYVE_PHD"/>
</dbReference>
<evidence type="ECO:0000256" key="6">
    <source>
        <dbReference type="PROSITE-ProRule" id="PRU00146"/>
    </source>
</evidence>
<dbReference type="PANTHER" id="PTHR46309:SF12">
    <property type="entry name" value="GB|AAC80581.1"/>
    <property type="match status" value="1"/>
</dbReference>
<gene>
    <name evidence="10" type="ORF">O6P43_015988</name>
</gene>
<dbReference type="PROSITE" id="PS51186">
    <property type="entry name" value="GNAT"/>
    <property type="match status" value="1"/>
</dbReference>
<dbReference type="KEGG" id="qsa:O6P43_015988"/>
<dbReference type="GO" id="GO:0008270">
    <property type="term" value="F:zinc ion binding"/>
    <property type="evidence" value="ECO:0007669"/>
    <property type="project" value="UniProtKB-KW"/>
</dbReference>
<name>A0AAD7LY84_QUISA</name>
<dbReference type="GO" id="GO:0006357">
    <property type="term" value="P:regulation of transcription by RNA polymerase II"/>
    <property type="evidence" value="ECO:0007669"/>
    <property type="project" value="TreeGrafter"/>
</dbReference>
<feature type="domain" description="N-acetyltransferase" evidence="9">
    <location>
        <begin position="591"/>
        <end position="752"/>
    </location>
</feature>
<feature type="domain" description="PHD-type" evidence="8">
    <location>
        <begin position="448"/>
        <end position="493"/>
    </location>
</feature>
<keyword evidence="4" id="KW-0862">Zinc</keyword>
<dbReference type="Gene3D" id="3.30.40.10">
    <property type="entry name" value="Zinc/RING finger domain, C3HC4 (zinc finger)"/>
    <property type="match status" value="2"/>
</dbReference>
<dbReference type="InterPro" id="IPR019787">
    <property type="entry name" value="Znf_PHD-finger"/>
</dbReference>
<evidence type="ECO:0000259" key="9">
    <source>
        <dbReference type="PROSITE" id="PS51186"/>
    </source>
</evidence>
<keyword evidence="2" id="KW-0479">Metal-binding</keyword>
<evidence type="ECO:0000313" key="11">
    <source>
        <dbReference type="Proteomes" id="UP001163823"/>
    </source>
</evidence>
<dbReference type="SMART" id="SM00249">
    <property type="entry name" value="PHD"/>
    <property type="match status" value="2"/>
</dbReference>